<keyword evidence="3" id="KW-0677">Repeat</keyword>
<dbReference type="RefSeq" id="WP_278229443.1">
    <property type="nucleotide sequence ID" value="NZ_JAOWLY010000021.1"/>
</dbReference>
<sequence length="187" mass="20185">MDYIAFLEHVQAGKMLESGSEIFTYMSKISTKAQRICAEINGKYHEQNELISLLSELTGQEIDQSVSIFPPFSSDFGRNLHIDKNVFINAGVRIQDTGGVWIDEGALIGHNVVLATLNHDLEPSRRQNLIPAPIHIGKNVWIGSNATVLQGVTVGENSVVAAGAVVTKDVPANSIVGGVPAKLIKKI</sequence>
<name>A0A9X4NJ92_9LACT</name>
<dbReference type="Gene3D" id="2.160.10.10">
    <property type="entry name" value="Hexapeptide repeat proteins"/>
    <property type="match status" value="1"/>
</dbReference>
<comment type="caution">
    <text evidence="4">The sequence shown here is derived from an EMBL/GenBank/DDBJ whole genome shotgun (WGS) entry which is preliminary data.</text>
</comment>
<dbReference type="EMBL" id="JAOWLY010000021">
    <property type="protein sequence ID" value="MDG4985105.1"/>
    <property type="molecule type" value="Genomic_DNA"/>
</dbReference>
<protein>
    <submittedName>
        <fullName evidence="4">Sugar O-acetyltransferase</fullName>
    </submittedName>
</protein>
<keyword evidence="2" id="KW-0808">Transferase</keyword>
<evidence type="ECO:0000256" key="3">
    <source>
        <dbReference type="ARBA" id="ARBA00022737"/>
    </source>
</evidence>
<dbReference type="InterPro" id="IPR051159">
    <property type="entry name" value="Hexapeptide_acetyltransf"/>
</dbReference>
<dbReference type="PANTHER" id="PTHR23416:SF23">
    <property type="entry name" value="ACETYLTRANSFERASE C18B11.09C-RELATED"/>
    <property type="match status" value="1"/>
</dbReference>
<organism evidence="4 5">
    <name type="scientific">Lactococcus lactis</name>
    <dbReference type="NCBI Taxonomy" id="1358"/>
    <lineage>
        <taxon>Bacteria</taxon>
        <taxon>Bacillati</taxon>
        <taxon>Bacillota</taxon>
        <taxon>Bacilli</taxon>
        <taxon>Lactobacillales</taxon>
        <taxon>Streptococcaceae</taxon>
        <taxon>Lactococcus</taxon>
    </lineage>
</organism>
<gene>
    <name evidence="4" type="ORF">OGZ51_13235</name>
</gene>
<reference evidence="4" key="2">
    <citation type="journal article" date="2023" name="Food Microbiol.">
        <title>Evaluation of the fermentation potential of lactic acid bacteria isolated from herbs, fruits and vegetables as starter cultures in nut-based milk alternatives.</title>
        <authorList>
            <person name="Huang W."/>
            <person name="Dong A."/>
            <person name="Pham H.T."/>
            <person name="Zhou C."/>
            <person name="Huo Z."/>
            <person name="Watjen A.P."/>
            <person name="Prakash S."/>
            <person name="Bang-Berthelsen C.H."/>
            <person name="Turner M.S."/>
        </authorList>
    </citation>
    <scope>NUCLEOTIDE SEQUENCE</scope>
    <source>
        <strain evidence="4">3</strain>
    </source>
</reference>
<proteinExistence type="inferred from homology"/>
<dbReference type="AlphaFoldDB" id="A0A9X4NJ92"/>
<dbReference type="InterPro" id="IPR001451">
    <property type="entry name" value="Hexapep"/>
</dbReference>
<comment type="similarity">
    <text evidence="1">Belongs to the transferase hexapeptide repeat family.</text>
</comment>
<dbReference type="SUPFAM" id="SSF51161">
    <property type="entry name" value="Trimeric LpxA-like enzymes"/>
    <property type="match status" value="1"/>
</dbReference>
<dbReference type="PROSITE" id="PS00101">
    <property type="entry name" value="HEXAPEP_TRANSFERASES"/>
    <property type="match status" value="1"/>
</dbReference>
<reference evidence="4" key="1">
    <citation type="submission" date="2022-10" db="EMBL/GenBank/DDBJ databases">
        <authorList>
            <person name="Turner M.S."/>
            <person name="Huang W."/>
        </authorList>
    </citation>
    <scope>NUCLEOTIDE SEQUENCE</scope>
    <source>
        <strain evidence="4">3</strain>
    </source>
</reference>
<evidence type="ECO:0000256" key="2">
    <source>
        <dbReference type="ARBA" id="ARBA00022679"/>
    </source>
</evidence>
<evidence type="ECO:0000256" key="1">
    <source>
        <dbReference type="ARBA" id="ARBA00007274"/>
    </source>
</evidence>
<dbReference type="Pfam" id="PF14602">
    <property type="entry name" value="Hexapep_2"/>
    <property type="match status" value="1"/>
</dbReference>
<evidence type="ECO:0000313" key="4">
    <source>
        <dbReference type="EMBL" id="MDG4985105.1"/>
    </source>
</evidence>
<evidence type="ECO:0000313" key="5">
    <source>
        <dbReference type="Proteomes" id="UP001152614"/>
    </source>
</evidence>
<dbReference type="PANTHER" id="PTHR23416">
    <property type="entry name" value="SIALIC ACID SYNTHASE-RELATED"/>
    <property type="match status" value="1"/>
</dbReference>
<dbReference type="InterPro" id="IPR018357">
    <property type="entry name" value="Hexapep_transf_CS"/>
</dbReference>
<dbReference type="InterPro" id="IPR011004">
    <property type="entry name" value="Trimer_LpxA-like_sf"/>
</dbReference>
<dbReference type="GO" id="GO:0008374">
    <property type="term" value="F:O-acyltransferase activity"/>
    <property type="evidence" value="ECO:0007669"/>
    <property type="project" value="TreeGrafter"/>
</dbReference>
<dbReference type="Proteomes" id="UP001152614">
    <property type="component" value="Unassembled WGS sequence"/>
</dbReference>
<accession>A0A9X4NJ92</accession>